<dbReference type="Gene3D" id="3.40.50.150">
    <property type="entry name" value="Vaccinia Virus protein VP39"/>
    <property type="match status" value="1"/>
</dbReference>
<evidence type="ECO:0000313" key="4">
    <source>
        <dbReference type="EMBL" id="CAB4035538.1"/>
    </source>
</evidence>
<dbReference type="SUPFAM" id="SSF53335">
    <property type="entry name" value="S-adenosyl-L-methionine-dependent methyltransferases"/>
    <property type="match status" value="1"/>
</dbReference>
<dbReference type="InterPro" id="IPR041698">
    <property type="entry name" value="Methyltransf_25"/>
</dbReference>
<proteinExistence type="predicted"/>
<comment type="caution">
    <text evidence="4">The sequence shown here is derived from an EMBL/GenBank/DDBJ whole genome shotgun (WGS) entry which is preliminary data.</text>
</comment>
<dbReference type="GO" id="GO:0010420">
    <property type="term" value="F:polyprenyldihydroxybenzoate methyltransferase activity"/>
    <property type="evidence" value="ECO:0007669"/>
    <property type="project" value="TreeGrafter"/>
</dbReference>
<keyword evidence="5" id="KW-1185">Reference proteome</keyword>
<accession>A0A6S7JWR7</accession>
<evidence type="ECO:0000313" key="5">
    <source>
        <dbReference type="Proteomes" id="UP001152795"/>
    </source>
</evidence>
<keyword evidence="3" id="KW-0949">S-adenosyl-L-methionine</keyword>
<keyword evidence="2" id="KW-0808">Transferase</keyword>
<name>A0A6S7JWR7_PARCT</name>
<dbReference type="PANTHER" id="PTHR43464">
    <property type="entry name" value="METHYLTRANSFERASE"/>
    <property type="match status" value="1"/>
</dbReference>
<dbReference type="OrthoDB" id="5946438at2759"/>
<dbReference type="InterPro" id="IPR029063">
    <property type="entry name" value="SAM-dependent_MTases_sf"/>
</dbReference>
<gene>
    <name evidence="4" type="ORF">PACLA_8A050475</name>
</gene>
<evidence type="ECO:0000256" key="1">
    <source>
        <dbReference type="ARBA" id="ARBA00022603"/>
    </source>
</evidence>
<dbReference type="PANTHER" id="PTHR43464:SF19">
    <property type="entry name" value="UBIQUINONE BIOSYNTHESIS O-METHYLTRANSFERASE, MITOCHONDRIAL"/>
    <property type="match status" value="1"/>
</dbReference>
<organism evidence="4 5">
    <name type="scientific">Paramuricea clavata</name>
    <name type="common">Red gorgonian</name>
    <name type="synonym">Violescent sea-whip</name>
    <dbReference type="NCBI Taxonomy" id="317549"/>
    <lineage>
        <taxon>Eukaryota</taxon>
        <taxon>Metazoa</taxon>
        <taxon>Cnidaria</taxon>
        <taxon>Anthozoa</taxon>
        <taxon>Octocorallia</taxon>
        <taxon>Malacalcyonacea</taxon>
        <taxon>Plexauridae</taxon>
        <taxon>Paramuricea</taxon>
    </lineage>
</organism>
<dbReference type="Proteomes" id="UP001152795">
    <property type="component" value="Unassembled WGS sequence"/>
</dbReference>
<dbReference type="AlphaFoldDB" id="A0A6S7JWR7"/>
<keyword evidence="1" id="KW-0489">Methyltransferase</keyword>
<dbReference type="CDD" id="cd02440">
    <property type="entry name" value="AdoMet_MTases"/>
    <property type="match status" value="1"/>
</dbReference>
<sequence length="165" mass="17950">DVHDLAYIGPAVAAEQLTQKLKEYGYKDDVSILDLGCGTGLAGEQLHKRGYKNVDGLDLSQELLKVAQAKGTYRSLQQGRMGFDQCKDLGVAADQYDAVISVGVFTAGHVKGKGLDDFVHVVKPGGLASIGVNGNAADDPRYQYHEKMNQLSVEGKWKLISKYYE</sequence>
<feature type="non-terminal residue" evidence="4">
    <location>
        <position position="165"/>
    </location>
</feature>
<dbReference type="GO" id="GO:0032259">
    <property type="term" value="P:methylation"/>
    <property type="evidence" value="ECO:0007669"/>
    <property type="project" value="UniProtKB-KW"/>
</dbReference>
<evidence type="ECO:0000256" key="3">
    <source>
        <dbReference type="ARBA" id="ARBA00022691"/>
    </source>
</evidence>
<dbReference type="Pfam" id="PF13649">
    <property type="entry name" value="Methyltransf_25"/>
    <property type="match status" value="1"/>
</dbReference>
<reference evidence="4" key="1">
    <citation type="submission" date="2020-04" db="EMBL/GenBank/DDBJ databases">
        <authorList>
            <person name="Alioto T."/>
            <person name="Alioto T."/>
            <person name="Gomez Garrido J."/>
        </authorList>
    </citation>
    <scope>NUCLEOTIDE SEQUENCE</scope>
    <source>
        <strain evidence="4">A484AB</strain>
    </source>
</reference>
<protein>
    <submittedName>
        <fullName evidence="4">Uncharacterized protein</fullName>
    </submittedName>
</protein>
<dbReference type="EMBL" id="CACRXK020021142">
    <property type="protein sequence ID" value="CAB4035538.1"/>
    <property type="molecule type" value="Genomic_DNA"/>
</dbReference>
<evidence type="ECO:0000256" key="2">
    <source>
        <dbReference type="ARBA" id="ARBA00022679"/>
    </source>
</evidence>